<comment type="caution">
    <text evidence="2">The sequence shown here is derived from an EMBL/GenBank/DDBJ whole genome shotgun (WGS) entry which is preliminary data.</text>
</comment>
<evidence type="ECO:0000313" key="2">
    <source>
        <dbReference type="EMBL" id="TWD72552.1"/>
    </source>
</evidence>
<dbReference type="AlphaFoldDB" id="A0A561B135"/>
<keyword evidence="3" id="KW-1185">Reference proteome</keyword>
<proteinExistence type="predicted"/>
<feature type="region of interest" description="Disordered" evidence="1">
    <location>
        <begin position="120"/>
        <end position="143"/>
    </location>
</feature>
<reference evidence="2 3" key="1">
    <citation type="submission" date="2019-06" db="EMBL/GenBank/DDBJ databases">
        <title>Sequencing the genomes of 1000 actinobacteria strains.</title>
        <authorList>
            <person name="Klenk H.-P."/>
        </authorList>
    </citation>
    <scope>NUCLEOTIDE SEQUENCE [LARGE SCALE GENOMIC DNA]</scope>
    <source>
        <strain evidence="2 3">DSM 24683</strain>
    </source>
</reference>
<gene>
    <name evidence="2" type="ORF">FB561_7544</name>
</gene>
<dbReference type="GO" id="GO:0003677">
    <property type="term" value="F:DNA binding"/>
    <property type="evidence" value="ECO:0007669"/>
    <property type="project" value="InterPro"/>
</dbReference>
<accession>A0A561B135</accession>
<dbReference type="Gene3D" id="1.10.10.60">
    <property type="entry name" value="Homeodomain-like"/>
    <property type="match status" value="1"/>
</dbReference>
<protein>
    <submittedName>
        <fullName evidence="2">Uncharacterized protein</fullName>
    </submittedName>
</protein>
<dbReference type="RefSeq" id="WP_202881037.1">
    <property type="nucleotide sequence ID" value="NZ_VIVK01000004.1"/>
</dbReference>
<evidence type="ECO:0000313" key="3">
    <source>
        <dbReference type="Proteomes" id="UP000318380"/>
    </source>
</evidence>
<evidence type="ECO:0000256" key="1">
    <source>
        <dbReference type="SAM" id="MobiDB-lite"/>
    </source>
</evidence>
<name>A0A561B135_9ACTN</name>
<dbReference type="EMBL" id="VIVK01000004">
    <property type="protein sequence ID" value="TWD72552.1"/>
    <property type="molecule type" value="Genomic_DNA"/>
</dbReference>
<organism evidence="2 3">
    <name type="scientific">Kribbella amoyensis</name>
    <dbReference type="NCBI Taxonomy" id="996641"/>
    <lineage>
        <taxon>Bacteria</taxon>
        <taxon>Bacillati</taxon>
        <taxon>Actinomycetota</taxon>
        <taxon>Actinomycetes</taxon>
        <taxon>Propionibacteriales</taxon>
        <taxon>Kribbellaceae</taxon>
        <taxon>Kribbella</taxon>
    </lineage>
</organism>
<dbReference type="Proteomes" id="UP000318380">
    <property type="component" value="Unassembled WGS sequence"/>
</dbReference>
<dbReference type="SUPFAM" id="SSF47413">
    <property type="entry name" value="lambda repressor-like DNA-binding domains"/>
    <property type="match status" value="1"/>
</dbReference>
<dbReference type="InterPro" id="IPR010982">
    <property type="entry name" value="Lambda_DNA-bd_dom_sf"/>
</dbReference>
<sequence>MTIIEEWTGRHARALQAAMRLTNEAFAEYLGIAPRTVSKWRRRPEMVPSQYLQEALDTTLRRTDAETQARFAANLGLPAPPVAVSADGAMSKGEEGLEFDPSFVDQLYSAVGELTRVLSGLPTRSAPATSTPADSPDEFQAGR</sequence>